<dbReference type="GO" id="GO:0004864">
    <property type="term" value="F:protein phosphatase inhibitor activity"/>
    <property type="evidence" value="ECO:0007669"/>
    <property type="project" value="TreeGrafter"/>
</dbReference>
<sequence>MDESWEDPSKSVVEVSIFKKQDLYLSNKNQEQKMVTKISDETQIPAPAAKVWALYGTIHFADFLQLHLPNIIKNIELLEGDGGQGTLVLVTFAPDLGGMRYKEKFVKIDNEKRIKIAEMVEGGYLDLGFSVYRFCFEIIEKDEESSIVKSSVEYELKEEAAANISLASVEPLIAIAQAAKSYFLNAQQPKDA</sequence>
<accession>A0A6J1JEI6</accession>
<evidence type="ECO:0000259" key="3">
    <source>
        <dbReference type="Pfam" id="PF00407"/>
    </source>
</evidence>
<evidence type="ECO:0000313" key="5">
    <source>
        <dbReference type="RefSeq" id="XP_022986615.1"/>
    </source>
</evidence>
<dbReference type="GO" id="GO:0005737">
    <property type="term" value="C:cytoplasm"/>
    <property type="evidence" value="ECO:0007669"/>
    <property type="project" value="TreeGrafter"/>
</dbReference>
<dbReference type="RefSeq" id="XP_022986615.1">
    <property type="nucleotide sequence ID" value="XM_023130847.1"/>
</dbReference>
<dbReference type="Pfam" id="PF00407">
    <property type="entry name" value="Bet_v_1"/>
    <property type="match status" value="1"/>
</dbReference>
<protein>
    <submittedName>
        <fullName evidence="5">S-norcoclaurine synthase 1-like</fullName>
    </submittedName>
</protein>
<dbReference type="PANTHER" id="PTHR31213:SF19">
    <property type="entry name" value="BET V I_MAJOR LATEX PROTEIN DOMAIN-CONTAINING PROTEIN"/>
    <property type="match status" value="1"/>
</dbReference>
<dbReference type="SUPFAM" id="SSF55961">
    <property type="entry name" value="Bet v1-like"/>
    <property type="match status" value="1"/>
</dbReference>
<keyword evidence="2" id="KW-0017">Alkaloid metabolism</keyword>
<dbReference type="PANTHER" id="PTHR31213">
    <property type="entry name" value="OS08G0374000 PROTEIN-RELATED"/>
    <property type="match status" value="1"/>
</dbReference>
<dbReference type="CDD" id="cd07816">
    <property type="entry name" value="Bet_v1-like"/>
    <property type="match status" value="1"/>
</dbReference>
<comment type="similarity">
    <text evidence="1">Belongs to the BetVI family.</text>
</comment>
<dbReference type="GO" id="GO:0006952">
    <property type="term" value="P:defense response"/>
    <property type="evidence" value="ECO:0007669"/>
    <property type="project" value="InterPro"/>
</dbReference>
<dbReference type="InterPro" id="IPR023393">
    <property type="entry name" value="START-like_dom_sf"/>
</dbReference>
<dbReference type="KEGG" id="cmax:111484303"/>
<dbReference type="Proteomes" id="UP000504608">
    <property type="component" value="Unplaced"/>
</dbReference>
<dbReference type="AlphaFoldDB" id="A0A6J1JEI6"/>
<dbReference type="GO" id="GO:0010427">
    <property type="term" value="F:abscisic acid binding"/>
    <property type="evidence" value="ECO:0007669"/>
    <property type="project" value="TreeGrafter"/>
</dbReference>
<dbReference type="GO" id="GO:0005634">
    <property type="term" value="C:nucleus"/>
    <property type="evidence" value="ECO:0007669"/>
    <property type="project" value="TreeGrafter"/>
</dbReference>
<dbReference type="InterPro" id="IPR000916">
    <property type="entry name" value="Bet_v_I/MLP"/>
</dbReference>
<evidence type="ECO:0000256" key="2">
    <source>
        <dbReference type="ARBA" id="ARBA00022589"/>
    </source>
</evidence>
<dbReference type="GO" id="GO:0038023">
    <property type="term" value="F:signaling receptor activity"/>
    <property type="evidence" value="ECO:0007669"/>
    <property type="project" value="TreeGrafter"/>
</dbReference>
<proteinExistence type="inferred from homology"/>
<dbReference type="OrthoDB" id="1879545at2759"/>
<dbReference type="GeneID" id="111484303"/>
<dbReference type="InterPro" id="IPR050279">
    <property type="entry name" value="Plant_def-hormone_signal"/>
</dbReference>
<organism evidence="4 5">
    <name type="scientific">Cucurbita maxima</name>
    <name type="common">Pumpkin</name>
    <name type="synonym">Winter squash</name>
    <dbReference type="NCBI Taxonomy" id="3661"/>
    <lineage>
        <taxon>Eukaryota</taxon>
        <taxon>Viridiplantae</taxon>
        <taxon>Streptophyta</taxon>
        <taxon>Embryophyta</taxon>
        <taxon>Tracheophyta</taxon>
        <taxon>Spermatophyta</taxon>
        <taxon>Magnoliopsida</taxon>
        <taxon>eudicotyledons</taxon>
        <taxon>Gunneridae</taxon>
        <taxon>Pentapetalae</taxon>
        <taxon>rosids</taxon>
        <taxon>fabids</taxon>
        <taxon>Cucurbitales</taxon>
        <taxon>Cucurbitaceae</taxon>
        <taxon>Cucurbiteae</taxon>
        <taxon>Cucurbita</taxon>
    </lineage>
</organism>
<gene>
    <name evidence="5" type="primary">LOC111484303</name>
</gene>
<dbReference type="GO" id="GO:0009820">
    <property type="term" value="P:alkaloid metabolic process"/>
    <property type="evidence" value="ECO:0007669"/>
    <property type="project" value="UniProtKB-KW"/>
</dbReference>
<keyword evidence="4" id="KW-1185">Reference proteome</keyword>
<evidence type="ECO:0000256" key="1">
    <source>
        <dbReference type="ARBA" id="ARBA00009744"/>
    </source>
</evidence>
<dbReference type="GO" id="GO:0009738">
    <property type="term" value="P:abscisic acid-activated signaling pathway"/>
    <property type="evidence" value="ECO:0007669"/>
    <property type="project" value="TreeGrafter"/>
</dbReference>
<reference evidence="5" key="1">
    <citation type="submission" date="2025-08" db="UniProtKB">
        <authorList>
            <consortium name="RefSeq"/>
        </authorList>
    </citation>
    <scope>IDENTIFICATION</scope>
    <source>
        <tissue evidence="5">Young leaves</tissue>
    </source>
</reference>
<dbReference type="Gene3D" id="3.30.530.20">
    <property type="match status" value="1"/>
</dbReference>
<feature type="domain" description="Bet v I/Major latex protein" evidence="3">
    <location>
        <begin position="34"/>
        <end position="162"/>
    </location>
</feature>
<evidence type="ECO:0000313" key="4">
    <source>
        <dbReference type="Proteomes" id="UP000504608"/>
    </source>
</evidence>
<name>A0A6J1JEI6_CUCMA</name>